<proteinExistence type="predicted"/>
<dbReference type="EMBL" id="QOCI01000005">
    <property type="protein sequence ID" value="RRR19064.1"/>
    <property type="molecule type" value="Genomic_DNA"/>
</dbReference>
<name>A0A426SLH4_9MICO</name>
<dbReference type="Proteomes" id="UP000274327">
    <property type="component" value="Unassembled WGS sequence"/>
</dbReference>
<reference evidence="2 3" key="1">
    <citation type="submission" date="2018-07" db="EMBL/GenBank/DDBJ databases">
        <title>Brachybacteriurn paraconglorneratum KCTC 9916.</title>
        <authorList>
            <person name="Li Y."/>
        </authorList>
    </citation>
    <scope>NUCLEOTIDE SEQUENCE [LARGE SCALE GENOMIC DNA]</scope>
    <source>
        <strain evidence="2 3">KCTC 9916</strain>
    </source>
</reference>
<dbReference type="AlphaFoldDB" id="A0A426SLH4"/>
<protein>
    <submittedName>
        <fullName evidence="2">Polysaccharide pyruvyl transferase family protein</fullName>
    </submittedName>
</protein>
<accession>A0A426SLH4</accession>
<dbReference type="GeneID" id="78120970"/>
<gene>
    <name evidence="2" type="ORF">DS079_08030</name>
</gene>
<dbReference type="RefSeq" id="WP_126986384.1">
    <property type="nucleotide sequence ID" value="NZ_JALXWX010000035.1"/>
</dbReference>
<organism evidence="2 3">
    <name type="scientific">Brachybacterium paraconglomeratum</name>
    <dbReference type="NCBI Taxonomy" id="173362"/>
    <lineage>
        <taxon>Bacteria</taxon>
        <taxon>Bacillati</taxon>
        <taxon>Actinomycetota</taxon>
        <taxon>Actinomycetes</taxon>
        <taxon>Micrococcales</taxon>
        <taxon>Dermabacteraceae</taxon>
        <taxon>Brachybacterium</taxon>
    </lineage>
</organism>
<evidence type="ECO:0000259" key="1">
    <source>
        <dbReference type="Pfam" id="PF04230"/>
    </source>
</evidence>
<sequence>MRLFRRRSSGSSFSPAESATLRTSFSGPVEAPFYLVSMAGYPNFGDELIARRWIEHLAIHRPDEEVWLDCRFPGTASALFGGLHPRLRVTDAVFRAVEDSLRGSRRPVEDIVAHLGTPLYDAPLLALREARSLHLLGGGFVNAVWPENAHLVRAMRAAAEISGAPLLATGQGLAPFGEEQLTGFDHVGVRDAASAEKLGISSGVDDAYLVEQAPERVDDQEPELVLCVQSDALDEGSFERLVAHVRETVASLGIPRERTRYVEALPGGDHAGFERLKDLVAEDGFVPFTSFWRGELAPAAHQVWITTRFHHHLVASLHGARGMALSARSGYYDVKHGSLVELGSGWRVSDGTGEVPTLADLERPGSFEDAITRKRREAEMLYGTS</sequence>
<feature type="domain" description="Polysaccharide pyruvyl transferase" evidence="1">
    <location>
        <begin position="43"/>
        <end position="323"/>
    </location>
</feature>
<keyword evidence="2" id="KW-0808">Transferase</keyword>
<evidence type="ECO:0000313" key="3">
    <source>
        <dbReference type="Proteomes" id="UP000274327"/>
    </source>
</evidence>
<keyword evidence="3" id="KW-1185">Reference proteome</keyword>
<dbReference type="GO" id="GO:0016740">
    <property type="term" value="F:transferase activity"/>
    <property type="evidence" value="ECO:0007669"/>
    <property type="project" value="UniProtKB-KW"/>
</dbReference>
<comment type="caution">
    <text evidence="2">The sequence shown here is derived from an EMBL/GenBank/DDBJ whole genome shotgun (WGS) entry which is preliminary data.</text>
</comment>
<evidence type="ECO:0000313" key="2">
    <source>
        <dbReference type="EMBL" id="RRR19064.1"/>
    </source>
</evidence>
<dbReference type="InterPro" id="IPR007345">
    <property type="entry name" value="Polysacch_pyruvyl_Trfase"/>
</dbReference>
<dbReference type="Pfam" id="PF04230">
    <property type="entry name" value="PS_pyruv_trans"/>
    <property type="match status" value="1"/>
</dbReference>